<sequence length="141" mass="14950">RVRVRDINGAFKELGRMTMMHLKNEKPQTKLGVLQTSCHRDHRSGAASSSVGKKKKLTTCRTGCAAAAEAAAAAASHHHSGSDNMGMATAQPQQQRGSCQQSAGSRLRRLEFAVSMGMSLSGMPAGHIITCCYGRGNACSF</sequence>
<proteinExistence type="predicted"/>
<dbReference type="WBParaSite" id="snap_masked-unitig_40331-processed-gene-0.1-mRNA-1">
    <property type="protein sequence ID" value="snap_masked-unitig_40331-processed-gene-0.1-mRNA-1"/>
    <property type="gene ID" value="snap_masked-unitig_40331-processed-gene-0.1"/>
</dbReference>
<reference evidence="8" key="1">
    <citation type="submission" date="2016-11" db="UniProtKB">
        <authorList>
            <consortium name="WormBaseParasite"/>
        </authorList>
    </citation>
    <scope>IDENTIFICATION</scope>
</reference>
<dbReference type="GO" id="GO:0000978">
    <property type="term" value="F:RNA polymerase II cis-regulatory region sequence-specific DNA binding"/>
    <property type="evidence" value="ECO:0007669"/>
    <property type="project" value="TreeGrafter"/>
</dbReference>
<evidence type="ECO:0000256" key="3">
    <source>
        <dbReference type="ARBA" id="ARBA00023125"/>
    </source>
</evidence>
<dbReference type="PANTHER" id="PTHR11793">
    <property type="entry name" value="BASIC HELIX-LOOP-HELIX TRANSCRIPTION FACTOR"/>
    <property type="match status" value="1"/>
</dbReference>
<evidence type="ECO:0000256" key="2">
    <source>
        <dbReference type="ARBA" id="ARBA00023015"/>
    </source>
</evidence>
<evidence type="ECO:0000256" key="4">
    <source>
        <dbReference type="ARBA" id="ARBA00023163"/>
    </source>
</evidence>
<feature type="region of interest" description="Disordered" evidence="6">
    <location>
        <begin position="75"/>
        <end position="102"/>
    </location>
</feature>
<keyword evidence="2" id="KW-0805">Transcription regulation</keyword>
<keyword evidence="5" id="KW-0539">Nucleus</keyword>
<comment type="subcellular location">
    <subcellularLocation>
        <location evidence="1">Nucleus</location>
    </subcellularLocation>
</comment>
<feature type="compositionally biased region" description="Low complexity" evidence="6">
    <location>
        <begin position="90"/>
        <end position="102"/>
    </location>
</feature>
<dbReference type="GO" id="GO:0046983">
    <property type="term" value="F:protein dimerization activity"/>
    <property type="evidence" value="ECO:0007669"/>
    <property type="project" value="InterPro"/>
</dbReference>
<protein>
    <submittedName>
        <fullName evidence="8">Hairy/enhancer-of-split related with YRPW motif protein 2</fullName>
    </submittedName>
</protein>
<keyword evidence="7" id="KW-1185">Reference proteome</keyword>
<name>A0A1I8JRE2_9PLAT</name>
<dbReference type="GO" id="GO:0005667">
    <property type="term" value="C:transcription regulator complex"/>
    <property type="evidence" value="ECO:0007669"/>
    <property type="project" value="TreeGrafter"/>
</dbReference>
<evidence type="ECO:0000313" key="8">
    <source>
        <dbReference type="WBParaSite" id="snap_masked-unitig_40331-processed-gene-0.1-mRNA-1"/>
    </source>
</evidence>
<dbReference type="Proteomes" id="UP000095280">
    <property type="component" value="Unplaced"/>
</dbReference>
<evidence type="ECO:0000313" key="7">
    <source>
        <dbReference type="Proteomes" id="UP000095280"/>
    </source>
</evidence>
<evidence type="ECO:0000256" key="6">
    <source>
        <dbReference type="SAM" id="MobiDB-lite"/>
    </source>
</evidence>
<dbReference type="InterPro" id="IPR036638">
    <property type="entry name" value="HLH_DNA-bd_sf"/>
</dbReference>
<evidence type="ECO:0000256" key="1">
    <source>
        <dbReference type="ARBA" id="ARBA00004123"/>
    </source>
</evidence>
<dbReference type="GO" id="GO:0005634">
    <property type="term" value="C:nucleus"/>
    <property type="evidence" value="ECO:0007669"/>
    <property type="project" value="UniProtKB-SubCell"/>
</dbReference>
<keyword evidence="4" id="KW-0804">Transcription</keyword>
<evidence type="ECO:0000256" key="5">
    <source>
        <dbReference type="ARBA" id="ARBA00023242"/>
    </source>
</evidence>
<dbReference type="PANTHER" id="PTHR11793:SF13">
    <property type="entry name" value="PROTEIN DAUGHTERLESS"/>
    <property type="match status" value="1"/>
</dbReference>
<dbReference type="GO" id="GO:0000981">
    <property type="term" value="F:DNA-binding transcription factor activity, RNA polymerase II-specific"/>
    <property type="evidence" value="ECO:0007669"/>
    <property type="project" value="TreeGrafter"/>
</dbReference>
<accession>A0A1I8JRE2</accession>
<dbReference type="InterPro" id="IPR051098">
    <property type="entry name" value="NeuroDiff_E-box_TFs"/>
</dbReference>
<keyword evidence="3" id="KW-0238">DNA-binding</keyword>
<dbReference type="GO" id="GO:0000785">
    <property type="term" value="C:chromatin"/>
    <property type="evidence" value="ECO:0007669"/>
    <property type="project" value="TreeGrafter"/>
</dbReference>
<organism evidence="7 8">
    <name type="scientific">Macrostomum lignano</name>
    <dbReference type="NCBI Taxonomy" id="282301"/>
    <lineage>
        <taxon>Eukaryota</taxon>
        <taxon>Metazoa</taxon>
        <taxon>Spiralia</taxon>
        <taxon>Lophotrochozoa</taxon>
        <taxon>Platyhelminthes</taxon>
        <taxon>Rhabditophora</taxon>
        <taxon>Macrostomorpha</taxon>
        <taxon>Macrostomida</taxon>
        <taxon>Macrostomidae</taxon>
        <taxon>Macrostomum</taxon>
    </lineage>
</organism>
<dbReference type="Gene3D" id="4.10.280.10">
    <property type="entry name" value="Helix-loop-helix DNA-binding domain"/>
    <property type="match status" value="1"/>
</dbReference>
<dbReference type="AlphaFoldDB" id="A0A1I8JRE2"/>